<feature type="transmembrane region" description="Helical" evidence="5">
    <location>
        <begin position="33"/>
        <end position="53"/>
    </location>
</feature>
<feature type="transmembrane region" description="Helical" evidence="5">
    <location>
        <begin position="240"/>
        <end position="259"/>
    </location>
</feature>
<name>A0A2T4IF46_9RHOO</name>
<keyword evidence="4 5" id="KW-0472">Membrane</keyword>
<evidence type="ECO:0000256" key="3">
    <source>
        <dbReference type="ARBA" id="ARBA00022989"/>
    </source>
</evidence>
<dbReference type="Gene3D" id="1.10.3730.20">
    <property type="match status" value="1"/>
</dbReference>
<dbReference type="AlphaFoldDB" id="A0A2T4IF46"/>
<dbReference type="EMBL" id="PZKC01000006">
    <property type="protein sequence ID" value="PTD96409.1"/>
    <property type="molecule type" value="Genomic_DNA"/>
</dbReference>
<feature type="transmembrane region" description="Helical" evidence="5">
    <location>
        <begin position="91"/>
        <end position="113"/>
    </location>
</feature>
<dbReference type="GO" id="GO:0016020">
    <property type="term" value="C:membrane"/>
    <property type="evidence" value="ECO:0007669"/>
    <property type="project" value="UniProtKB-SubCell"/>
</dbReference>
<reference evidence="7 8" key="1">
    <citation type="submission" date="2018-03" db="EMBL/GenBank/DDBJ databases">
        <authorList>
            <person name="Keele B.F."/>
        </authorList>
    </citation>
    <scope>NUCLEOTIDE SEQUENCE [LARGE SCALE GENOMIC DNA]</scope>
    <source>
        <strain evidence="7 8">D20</strain>
    </source>
</reference>
<feature type="transmembrane region" description="Helical" evidence="5">
    <location>
        <begin position="65"/>
        <end position="85"/>
    </location>
</feature>
<evidence type="ECO:0000256" key="5">
    <source>
        <dbReference type="SAM" id="Phobius"/>
    </source>
</evidence>
<feature type="transmembrane region" description="Helical" evidence="5">
    <location>
        <begin position="179"/>
        <end position="201"/>
    </location>
</feature>
<feature type="transmembrane region" description="Helical" evidence="5">
    <location>
        <begin position="207"/>
        <end position="228"/>
    </location>
</feature>
<dbReference type="Pfam" id="PF00892">
    <property type="entry name" value="EamA"/>
    <property type="match status" value="2"/>
</dbReference>
<evidence type="ECO:0000313" key="8">
    <source>
        <dbReference type="Proteomes" id="UP000241193"/>
    </source>
</evidence>
<proteinExistence type="predicted"/>
<feature type="domain" description="EamA" evidence="6">
    <location>
        <begin position="150"/>
        <end position="281"/>
    </location>
</feature>
<dbReference type="InterPro" id="IPR050638">
    <property type="entry name" value="AA-Vitamin_Transporters"/>
</dbReference>
<keyword evidence="3 5" id="KW-1133">Transmembrane helix</keyword>
<evidence type="ECO:0000256" key="2">
    <source>
        <dbReference type="ARBA" id="ARBA00022692"/>
    </source>
</evidence>
<protein>
    <submittedName>
        <fullName evidence="7">EamA family transporter</fullName>
    </submittedName>
</protein>
<evidence type="ECO:0000313" key="7">
    <source>
        <dbReference type="EMBL" id="PTD96409.1"/>
    </source>
</evidence>
<dbReference type="OrthoDB" id="9810556at2"/>
<dbReference type="InterPro" id="IPR000620">
    <property type="entry name" value="EamA_dom"/>
</dbReference>
<dbReference type="RefSeq" id="WP_107493317.1">
    <property type="nucleotide sequence ID" value="NZ_PZKC01000006.1"/>
</dbReference>
<keyword evidence="8" id="KW-1185">Reference proteome</keyword>
<gene>
    <name evidence="7" type="ORF">C8261_08825</name>
</gene>
<dbReference type="InterPro" id="IPR037185">
    <property type="entry name" value="EmrE-like"/>
</dbReference>
<feature type="domain" description="EamA" evidence="6">
    <location>
        <begin position="9"/>
        <end position="136"/>
    </location>
</feature>
<evidence type="ECO:0000256" key="1">
    <source>
        <dbReference type="ARBA" id="ARBA00004141"/>
    </source>
</evidence>
<keyword evidence="2 5" id="KW-0812">Transmembrane</keyword>
<dbReference type="SUPFAM" id="SSF103481">
    <property type="entry name" value="Multidrug resistance efflux transporter EmrE"/>
    <property type="match status" value="2"/>
</dbReference>
<dbReference type="Proteomes" id="UP000241193">
    <property type="component" value="Unassembled WGS sequence"/>
</dbReference>
<comment type="caution">
    <text evidence="7">The sequence shown here is derived from an EMBL/GenBank/DDBJ whole genome shotgun (WGS) entry which is preliminary data.</text>
</comment>
<feature type="transmembrane region" description="Helical" evidence="5">
    <location>
        <begin position="7"/>
        <end position="27"/>
    </location>
</feature>
<sequence length="289" mass="30272">MKARDLFELFLLAALWGGSFLFTRIAVPEFGPFALIELRVGLAALVLLPLLAWSGGLLQLWRRAGVLAVLGLTSSALPFVLYAWATLTVTAGFASVVNATTPLFTALVAWVWLRDRLSVGATLGLCAGVAGVMVLVWDKIAIAGDAVVPAVLACLGATLSYGISAAITKRYLTGAPPMLTATGSQFYAALLLAPLAIAYWPAQPPSAGSWLAGIMLAVLCTGLAFVLFFRLMARVGPQRAVTVTLLIPVFGMLWGALFIDETVTLSMLAGSAVILLGTGLATGVIRLPR</sequence>
<evidence type="ECO:0000259" key="6">
    <source>
        <dbReference type="Pfam" id="PF00892"/>
    </source>
</evidence>
<organism evidence="7 8">
    <name type="scientific">Pseudothauera lacus</name>
    <dbReference type="NCBI Taxonomy" id="2136175"/>
    <lineage>
        <taxon>Bacteria</taxon>
        <taxon>Pseudomonadati</taxon>
        <taxon>Pseudomonadota</taxon>
        <taxon>Betaproteobacteria</taxon>
        <taxon>Rhodocyclales</taxon>
        <taxon>Zoogloeaceae</taxon>
        <taxon>Pseudothauera</taxon>
    </lineage>
</organism>
<dbReference type="PANTHER" id="PTHR32322:SF9">
    <property type="entry name" value="AMINO-ACID METABOLITE EFFLUX PUMP-RELATED"/>
    <property type="match status" value="1"/>
</dbReference>
<comment type="subcellular location">
    <subcellularLocation>
        <location evidence="1">Membrane</location>
        <topology evidence="1">Multi-pass membrane protein</topology>
    </subcellularLocation>
</comment>
<feature type="transmembrane region" description="Helical" evidence="5">
    <location>
        <begin position="265"/>
        <end position="285"/>
    </location>
</feature>
<accession>A0A2T4IF46</accession>
<reference evidence="7 8" key="2">
    <citation type="submission" date="2018-04" db="EMBL/GenBank/DDBJ databases">
        <title>Thauera lacus sp. nov., isolated from an saline lake in Inner Mongolia, China.</title>
        <authorList>
            <person name="Liang Q.-Y."/>
        </authorList>
    </citation>
    <scope>NUCLEOTIDE SEQUENCE [LARGE SCALE GENOMIC DNA]</scope>
    <source>
        <strain evidence="7 8">D20</strain>
    </source>
</reference>
<feature type="transmembrane region" description="Helical" evidence="5">
    <location>
        <begin position="146"/>
        <end position="167"/>
    </location>
</feature>
<dbReference type="PANTHER" id="PTHR32322">
    <property type="entry name" value="INNER MEMBRANE TRANSPORTER"/>
    <property type="match status" value="1"/>
</dbReference>
<evidence type="ECO:0000256" key="4">
    <source>
        <dbReference type="ARBA" id="ARBA00023136"/>
    </source>
</evidence>
<feature type="transmembrane region" description="Helical" evidence="5">
    <location>
        <begin position="120"/>
        <end position="140"/>
    </location>
</feature>